<keyword evidence="3" id="KW-0548">Nucleotidyltransferase</keyword>
<organism evidence="3 4">
    <name type="scientific">Microbulbifer yueqingensis</name>
    <dbReference type="NCBI Taxonomy" id="658219"/>
    <lineage>
        <taxon>Bacteria</taxon>
        <taxon>Pseudomonadati</taxon>
        <taxon>Pseudomonadota</taxon>
        <taxon>Gammaproteobacteria</taxon>
        <taxon>Cellvibrionales</taxon>
        <taxon>Microbulbiferaceae</taxon>
        <taxon>Microbulbifer</taxon>
    </lineage>
</organism>
<dbReference type="Proteomes" id="UP000199305">
    <property type="component" value="Unassembled WGS sequence"/>
</dbReference>
<dbReference type="InterPro" id="IPR000594">
    <property type="entry name" value="ThiF_NAD_FAD-bd"/>
</dbReference>
<dbReference type="AlphaFoldDB" id="A0A1G8XJC8"/>
<keyword evidence="4" id="KW-1185">Reference proteome</keyword>
<evidence type="ECO:0000313" key="3">
    <source>
        <dbReference type="EMBL" id="SDJ89860.1"/>
    </source>
</evidence>
<dbReference type="CDD" id="cd00757">
    <property type="entry name" value="ThiF_MoeB_HesA_family"/>
    <property type="match status" value="1"/>
</dbReference>
<evidence type="ECO:0000256" key="1">
    <source>
        <dbReference type="ARBA" id="ARBA00009919"/>
    </source>
</evidence>
<dbReference type="InterPro" id="IPR035985">
    <property type="entry name" value="Ubiquitin-activating_enz"/>
</dbReference>
<name>A0A1G8XJC8_9GAMM</name>
<reference evidence="4" key="1">
    <citation type="submission" date="2016-10" db="EMBL/GenBank/DDBJ databases">
        <authorList>
            <person name="Varghese N."/>
            <person name="Submissions S."/>
        </authorList>
    </citation>
    <scope>NUCLEOTIDE SEQUENCE [LARGE SCALE GENOMIC DNA]</scope>
    <source>
        <strain evidence="4">CGMCC 1.10658</strain>
    </source>
</reference>
<keyword evidence="3" id="KW-0808">Transferase</keyword>
<proteinExistence type="inferred from homology"/>
<dbReference type="PANTHER" id="PTHR10953:SF240">
    <property type="entry name" value="SULFUR CARRIER PROTEIN THIS ADENYLYLTRANSFERASE"/>
    <property type="match status" value="1"/>
</dbReference>
<dbReference type="GO" id="GO:0016779">
    <property type="term" value="F:nucleotidyltransferase activity"/>
    <property type="evidence" value="ECO:0007669"/>
    <property type="project" value="UniProtKB-KW"/>
</dbReference>
<dbReference type="EMBL" id="FNFH01000002">
    <property type="protein sequence ID" value="SDJ89860.1"/>
    <property type="molecule type" value="Genomic_DNA"/>
</dbReference>
<dbReference type="Gene3D" id="3.40.50.720">
    <property type="entry name" value="NAD(P)-binding Rossmann-like Domain"/>
    <property type="match status" value="1"/>
</dbReference>
<dbReference type="Pfam" id="PF00899">
    <property type="entry name" value="ThiF"/>
    <property type="match status" value="1"/>
</dbReference>
<dbReference type="GO" id="GO:0008641">
    <property type="term" value="F:ubiquitin-like modifier activating enzyme activity"/>
    <property type="evidence" value="ECO:0007669"/>
    <property type="project" value="InterPro"/>
</dbReference>
<protein>
    <submittedName>
        <fullName evidence="3">[sulfur carrier protein ThiS] adenylyltransferase</fullName>
    </submittedName>
</protein>
<feature type="domain" description="THIF-type NAD/FAD binding fold" evidence="2">
    <location>
        <begin position="10"/>
        <end position="246"/>
    </location>
</feature>
<dbReference type="RefSeq" id="WP_175453031.1">
    <property type="nucleotide sequence ID" value="NZ_FNFH01000002.1"/>
</dbReference>
<gene>
    <name evidence="3" type="ORF">SAMN05216212_1095</name>
</gene>
<comment type="similarity">
    <text evidence="1">Belongs to the HesA/MoeB/ThiF family.</text>
</comment>
<sequence length="265" mass="28551">MISHKERIRYSRQIMLPQMGEAAQEKLAAARVMVVGMGGLGCPAALYLAAAGVGELHLVDGDEVDLSNLQRQVLYKTNHLHKPKVQVAAQQLQAANPGIRIHTHMAMADEGWLLERLAGFDLVLDCTDNMGIRHAINRACRARGVPVIMASVQGFSGQLVSFDFRRDGSPCYACLFPEAEREPAGNCETSGVIGPALGVVGSAQALEAIKLLVGLPLGSLDTLQVFEAEHLEWRSLALGKRRCAECREDSAASTPDLRRNGTTVG</sequence>
<dbReference type="InterPro" id="IPR045886">
    <property type="entry name" value="ThiF/MoeB/HesA"/>
</dbReference>
<dbReference type="PANTHER" id="PTHR10953">
    <property type="entry name" value="UBIQUITIN-ACTIVATING ENZYME E1"/>
    <property type="match status" value="1"/>
</dbReference>
<dbReference type="SUPFAM" id="SSF69572">
    <property type="entry name" value="Activating enzymes of the ubiquitin-like proteins"/>
    <property type="match status" value="1"/>
</dbReference>
<evidence type="ECO:0000313" key="4">
    <source>
        <dbReference type="Proteomes" id="UP000199305"/>
    </source>
</evidence>
<dbReference type="GO" id="GO:0005829">
    <property type="term" value="C:cytosol"/>
    <property type="evidence" value="ECO:0007669"/>
    <property type="project" value="TreeGrafter"/>
</dbReference>
<dbReference type="FunFam" id="3.40.50.720:FF:000080">
    <property type="entry name" value="Thiazole biosynthesis adenylyltransferase ThiF"/>
    <property type="match status" value="1"/>
</dbReference>
<dbReference type="GO" id="GO:0008146">
    <property type="term" value="F:sulfotransferase activity"/>
    <property type="evidence" value="ECO:0007669"/>
    <property type="project" value="TreeGrafter"/>
</dbReference>
<dbReference type="STRING" id="658219.SAMN05216212_1095"/>
<accession>A0A1G8XJC8</accession>
<evidence type="ECO:0000259" key="2">
    <source>
        <dbReference type="Pfam" id="PF00899"/>
    </source>
</evidence>
<dbReference type="GO" id="GO:0004792">
    <property type="term" value="F:thiosulfate-cyanide sulfurtransferase activity"/>
    <property type="evidence" value="ECO:0007669"/>
    <property type="project" value="TreeGrafter"/>
</dbReference>